<evidence type="ECO:0000313" key="2">
    <source>
        <dbReference type="WBParaSite" id="RSKR_0001016800.1"/>
    </source>
</evidence>
<protein>
    <submittedName>
        <fullName evidence="2">GDT1 family protein</fullName>
    </submittedName>
</protein>
<dbReference type="Proteomes" id="UP000095286">
    <property type="component" value="Unplaced"/>
</dbReference>
<proteinExistence type="predicted"/>
<reference evidence="2" key="1">
    <citation type="submission" date="2016-11" db="UniProtKB">
        <authorList>
            <consortium name="WormBaseParasite"/>
        </authorList>
    </citation>
    <scope>IDENTIFICATION</scope>
    <source>
        <strain evidence="2">KR3021</strain>
    </source>
</reference>
<evidence type="ECO:0000313" key="1">
    <source>
        <dbReference type="Proteomes" id="UP000095286"/>
    </source>
</evidence>
<dbReference type="WBParaSite" id="RSKR_0001016800.1">
    <property type="protein sequence ID" value="RSKR_0001016800.1"/>
    <property type="gene ID" value="RSKR_0001016800"/>
</dbReference>
<name>A0AC35UEP3_9BILA</name>
<organism evidence="1 2">
    <name type="scientific">Rhabditophanes sp. KR3021</name>
    <dbReference type="NCBI Taxonomy" id="114890"/>
    <lineage>
        <taxon>Eukaryota</taxon>
        <taxon>Metazoa</taxon>
        <taxon>Ecdysozoa</taxon>
        <taxon>Nematoda</taxon>
        <taxon>Chromadorea</taxon>
        <taxon>Rhabditida</taxon>
        <taxon>Tylenchina</taxon>
        <taxon>Panagrolaimomorpha</taxon>
        <taxon>Strongyloidoidea</taxon>
        <taxon>Alloionematidae</taxon>
        <taxon>Rhabditophanes</taxon>
    </lineage>
</organism>
<sequence length="288" mass="31038">MKHVLSLALIGSISLFYVYCDEEAPPLPTNNILLGKEHIDLVQNANQLPEESQDNGFVSAFTASFLMILASEIGDKTFFIAAIMSMTYSRIVVFSGAIGALAVMTVLSVFLGWITQIVPRIIVFWFSTALFFVFGVQGLWGGYKMSPNEGAEELEEAQAEVQKSELDLQATTVSGSLETGNLIGGSNMKKSMSYTTLIFMKAFSLTFLAEFGDRSQISTIALGAVKDASGVIIGGIAGHCICTGIAVIGSKFLAMKVSVRAMTIIGGITFIAFAIFNIASEFFWTYSN</sequence>
<accession>A0AC35UEP3</accession>